<name>A0ABQ9HPL0_9NEOP</name>
<dbReference type="Proteomes" id="UP001159363">
    <property type="component" value="Chromosome X"/>
</dbReference>
<sequence length="135" mass="15834">MLHTFCNQQMWPYLDHIKITGNMENNNRALMRAMFGTYWKLLYTKLQKTQKCGIFPFDADAIDYQKCMTHESKVVGTEGNARPILKPTNFKVMEPEQAEEFRKCYSTGWTEGDCAKELFNVWKNYGRDVSSQKRA</sequence>
<reference evidence="1 2" key="1">
    <citation type="submission" date="2023-02" db="EMBL/GenBank/DDBJ databases">
        <title>LHISI_Scaffold_Assembly.</title>
        <authorList>
            <person name="Stuart O.P."/>
            <person name="Cleave R."/>
            <person name="Magrath M.J.L."/>
            <person name="Mikheyev A.S."/>
        </authorList>
    </citation>
    <scope>NUCLEOTIDE SEQUENCE [LARGE SCALE GENOMIC DNA]</scope>
    <source>
        <strain evidence="1">Daus_M_001</strain>
        <tissue evidence="1">Leg muscle</tissue>
    </source>
</reference>
<gene>
    <name evidence="1" type="ORF">PR048_012414</name>
</gene>
<evidence type="ECO:0000313" key="1">
    <source>
        <dbReference type="EMBL" id="KAJ8886205.1"/>
    </source>
</evidence>
<organism evidence="1 2">
    <name type="scientific">Dryococelus australis</name>
    <dbReference type="NCBI Taxonomy" id="614101"/>
    <lineage>
        <taxon>Eukaryota</taxon>
        <taxon>Metazoa</taxon>
        <taxon>Ecdysozoa</taxon>
        <taxon>Arthropoda</taxon>
        <taxon>Hexapoda</taxon>
        <taxon>Insecta</taxon>
        <taxon>Pterygota</taxon>
        <taxon>Neoptera</taxon>
        <taxon>Polyneoptera</taxon>
        <taxon>Phasmatodea</taxon>
        <taxon>Verophasmatodea</taxon>
        <taxon>Anareolatae</taxon>
        <taxon>Phasmatidae</taxon>
        <taxon>Eurycanthinae</taxon>
        <taxon>Dryococelus</taxon>
    </lineage>
</organism>
<protein>
    <submittedName>
        <fullName evidence="1">Uncharacterized protein</fullName>
    </submittedName>
</protein>
<proteinExistence type="predicted"/>
<dbReference type="EMBL" id="JARBHB010000004">
    <property type="protein sequence ID" value="KAJ8886205.1"/>
    <property type="molecule type" value="Genomic_DNA"/>
</dbReference>
<evidence type="ECO:0000313" key="2">
    <source>
        <dbReference type="Proteomes" id="UP001159363"/>
    </source>
</evidence>
<accession>A0ABQ9HPL0</accession>
<keyword evidence="2" id="KW-1185">Reference proteome</keyword>
<comment type="caution">
    <text evidence="1">The sequence shown here is derived from an EMBL/GenBank/DDBJ whole genome shotgun (WGS) entry which is preliminary data.</text>
</comment>